<evidence type="ECO:0000313" key="31">
    <source>
        <dbReference type="EMBL" id="KKH79681.1"/>
    </source>
</evidence>
<evidence type="ECO:0000313" key="61">
    <source>
        <dbReference type="Proteomes" id="UP000034578"/>
    </source>
</evidence>
<evidence type="ECO:0000313" key="50">
    <source>
        <dbReference type="Proteomes" id="UP000034195"/>
    </source>
</evidence>
<dbReference type="Proteomes" id="UP000034021">
    <property type="component" value="Unassembled WGS sequence"/>
</dbReference>
<dbReference type="Proteomes" id="UP000034950">
    <property type="component" value="Unassembled WGS sequence"/>
</dbReference>
<evidence type="ECO:0000313" key="58">
    <source>
        <dbReference type="Proteomes" id="UP000034424"/>
    </source>
</evidence>
<gene>
    <name evidence="38" type="ORF">DKM28_06725</name>
    <name evidence="7" type="ORF">DU30_19125</name>
    <name evidence="2" type="ORF">DU31_19890</name>
    <name evidence="4" type="ORF">DU34_01310</name>
    <name evidence="8" type="ORF">DU35_00625</name>
    <name evidence="11" type="ORF">DU36_18440</name>
    <name evidence="12" type="ORF">DU38_18830</name>
    <name evidence="9" type="ORF">DU39_18410</name>
    <name evidence="1" type="ORF">DU40_18685</name>
    <name evidence="10" type="ORF">DU41_19690</name>
    <name evidence="18" type="ORF">DU42_00055</name>
    <name evidence="14" type="ORF">DU43_04565</name>
    <name evidence="3" type="ORF">DU47_19445</name>
    <name evidence="6" type="ORF">DU49_18655</name>
    <name evidence="22" type="ORF">DU50_00555</name>
    <name evidence="5" type="ORF">DU52_00400</name>
    <name evidence="21" type="ORF">DU54_19475</name>
    <name evidence="15" type="ORF">DU57_18950</name>
    <name evidence="19" type="ORF">DU58_00285</name>
    <name evidence="16" type="ORF">DU59_01470</name>
    <name evidence="20" type="ORF">DU60_18400</name>
    <name evidence="13" type="ORF">DU67_19585</name>
    <name evidence="17" type="ORF">DU69_18645</name>
    <name evidence="26" type="ORF">DU73_01240</name>
    <name evidence="25" type="ORF">DU75_20900</name>
    <name evidence="24" type="ORF">DU76_19915</name>
    <name evidence="30" type="ORF">DU77_19590</name>
    <name evidence="29" type="ORF">DU78_17005</name>
    <name evidence="34" type="ORF">DU79_02415</name>
    <name evidence="31" type="ORF">DU80_00320</name>
    <name evidence="36" type="ORF">DU81_19060</name>
    <name evidence="32" type="ORF">DU82_19400</name>
    <name evidence="37" type="ORF">DU83_18875</name>
    <name evidence="35" type="ORF">DU84_19695</name>
    <name evidence="23" type="ORF">DU85_00320</name>
    <name evidence="28" type="ORF">DU86_19510</name>
    <name evidence="27" type="ORF">DU87_00055</name>
    <name evidence="33" type="ORF">DU88_19080</name>
</gene>
<keyword evidence="61" id="KW-1185">Reference proteome</keyword>
<accession>A0A0F8F5C5</accession>
<dbReference type="Proteomes" id="UP000034577">
    <property type="component" value="Unassembled WGS sequence"/>
</dbReference>
<dbReference type="EMBL" id="JJPS01000038">
    <property type="protein sequence ID" value="KKG93262.1"/>
    <property type="molecule type" value="Genomic_DNA"/>
</dbReference>
<evidence type="ECO:0000313" key="7">
    <source>
        <dbReference type="EMBL" id="KKG33696.1"/>
    </source>
</evidence>
<dbReference type="EMBL" id="JJPF01000098">
    <property type="protein sequence ID" value="KKG41491.1"/>
    <property type="molecule type" value="Genomic_DNA"/>
</dbReference>
<evidence type="ECO:0000313" key="21">
    <source>
        <dbReference type="EMBL" id="KKH37791.1"/>
    </source>
</evidence>
<dbReference type="EMBL" id="JJPC01000096">
    <property type="protein sequence ID" value="KKG33696.1"/>
    <property type="molecule type" value="Genomic_DNA"/>
</dbReference>
<dbReference type="Proteomes" id="UP000034151">
    <property type="component" value="Unassembled WGS sequence"/>
</dbReference>
<dbReference type="EMBL" id="JJQX01000079">
    <property type="protein sequence ID" value="KKH96548.1"/>
    <property type="molecule type" value="Genomic_DNA"/>
</dbReference>
<dbReference type="Proteomes" id="UP000034692">
    <property type="component" value="Unassembled WGS sequence"/>
</dbReference>
<dbReference type="EMBL" id="JJQZ01000066">
    <property type="protein sequence ID" value="KKH96852.1"/>
    <property type="molecule type" value="Genomic_DNA"/>
</dbReference>
<dbReference type="Proteomes" id="UP000034399">
    <property type="component" value="Unassembled WGS sequence"/>
</dbReference>
<dbReference type="EMBL" id="JJPL01000054">
    <property type="protein sequence ID" value="KKG66460.1"/>
    <property type="molecule type" value="Genomic_DNA"/>
</dbReference>
<dbReference type="EMBL" id="JJPM01000126">
    <property type="protein sequence ID" value="KKG76051.1"/>
    <property type="molecule type" value="Genomic_DNA"/>
</dbReference>
<dbReference type="Proteomes" id="UP000300067">
    <property type="component" value="Chromosome"/>
</dbReference>
<dbReference type="EMBL" id="JJQV01000058">
    <property type="protein sequence ID" value="KKH83849.1"/>
    <property type="molecule type" value="Genomic_DNA"/>
</dbReference>
<dbReference type="Proteomes" id="UP000034597">
    <property type="component" value="Unassembled WGS sequence"/>
</dbReference>
<evidence type="ECO:0000313" key="54">
    <source>
        <dbReference type="Proteomes" id="UP000034298"/>
    </source>
</evidence>
<organism evidence="11 53">
    <name type="scientific">Methanosarcina mazei</name>
    <name type="common">Methanosarcina frisia</name>
    <dbReference type="NCBI Taxonomy" id="2209"/>
    <lineage>
        <taxon>Archaea</taxon>
        <taxon>Methanobacteriati</taxon>
        <taxon>Methanobacteriota</taxon>
        <taxon>Stenosarchaea group</taxon>
        <taxon>Methanomicrobia</taxon>
        <taxon>Methanosarcinales</taxon>
        <taxon>Methanosarcinaceae</taxon>
        <taxon>Methanosarcina</taxon>
    </lineage>
</organism>
<dbReference type="Proteomes" id="UP000034040">
    <property type="component" value="Unassembled WGS sequence"/>
</dbReference>
<evidence type="ECO:0000313" key="33">
    <source>
        <dbReference type="EMBL" id="KKH89299.1"/>
    </source>
</evidence>
<dbReference type="EMBL" id="JJQT01000244">
    <property type="protein sequence ID" value="KKH72268.1"/>
    <property type="molecule type" value="Genomic_DNA"/>
</dbReference>
<evidence type="ECO:0000313" key="26">
    <source>
        <dbReference type="EMBL" id="KKH61563.1"/>
    </source>
</evidence>
<evidence type="ECO:0000313" key="23">
    <source>
        <dbReference type="EMBL" id="KKH44609.1"/>
    </source>
</evidence>
<dbReference type="Proteomes" id="UP000034657">
    <property type="component" value="Unassembled WGS sequence"/>
</dbReference>
<evidence type="ECO:0000313" key="52">
    <source>
        <dbReference type="Proteomes" id="UP000034232"/>
    </source>
</evidence>
<evidence type="ECO:0000313" key="10">
    <source>
        <dbReference type="EMBL" id="KKG44093.1"/>
    </source>
</evidence>
<dbReference type="Proteomes" id="UP000034409">
    <property type="component" value="Unassembled WGS sequence"/>
</dbReference>
<dbReference type="EMBL" id="JJQO01000363">
    <property type="protein sequence ID" value="KKH57519.1"/>
    <property type="molecule type" value="Genomic_DNA"/>
</dbReference>
<dbReference type="EMBL" id="JJOU01000234">
    <property type="protein sequence ID" value="KKG07195.1"/>
    <property type="molecule type" value="Genomic_DNA"/>
</dbReference>
<evidence type="ECO:0000313" key="32">
    <source>
        <dbReference type="EMBL" id="KKH83849.1"/>
    </source>
</evidence>
<dbReference type="EMBL" id="JJPT01000034">
    <property type="protein sequence ID" value="KKG93909.1"/>
    <property type="molecule type" value="Genomic_DNA"/>
</dbReference>
<evidence type="ECO:0000313" key="46">
    <source>
        <dbReference type="Proteomes" id="UP000034047"/>
    </source>
</evidence>
<dbReference type="Proteomes" id="UP000034232">
    <property type="component" value="Unassembled WGS sequence"/>
</dbReference>
<evidence type="ECO:0000313" key="39">
    <source>
        <dbReference type="Proteomes" id="UP000033814"/>
    </source>
</evidence>
<evidence type="ECO:0000313" key="28">
    <source>
        <dbReference type="EMBL" id="KKH71340.1"/>
    </source>
</evidence>
<dbReference type="Proteomes" id="UP000034387">
    <property type="component" value="Unassembled WGS sequence"/>
</dbReference>
<dbReference type="EMBL" id="JJPX01000140">
    <property type="protein sequence ID" value="KKH07207.1"/>
    <property type="molecule type" value="Genomic_DNA"/>
</dbReference>
<dbReference type="EMBL" id="JJQE01000051">
    <property type="protein sequence ID" value="KKH30337.1"/>
    <property type="molecule type" value="Genomic_DNA"/>
</dbReference>
<dbReference type="EMBL" id="JJRB01000025">
    <property type="protein sequence ID" value="KKI05610.1"/>
    <property type="molecule type" value="Genomic_DNA"/>
</dbReference>
<evidence type="ECO:0000313" key="45">
    <source>
        <dbReference type="Proteomes" id="UP000034040"/>
    </source>
</evidence>
<dbReference type="EMBL" id="JJQG01000101">
    <property type="protein sequence ID" value="KKH37791.1"/>
    <property type="molecule type" value="Genomic_DNA"/>
</dbReference>
<dbReference type="Proteomes" id="UP000034872">
    <property type="component" value="Unassembled WGS sequence"/>
</dbReference>
<dbReference type="Proteomes" id="UP000033885">
    <property type="component" value="Unassembled WGS sequence"/>
</dbReference>
<dbReference type="EMBL" id="JJOS01000040">
    <property type="protein sequence ID" value="KKG04067.1"/>
    <property type="molecule type" value="Genomic_DNA"/>
</dbReference>
<dbReference type="EMBL" id="JJPE01000081">
    <property type="protein sequence ID" value="KKG44093.1"/>
    <property type="molecule type" value="Genomic_DNA"/>
</dbReference>
<dbReference type="Proteomes" id="UP000034142">
    <property type="component" value="Unassembled WGS sequence"/>
</dbReference>
<evidence type="ECO:0000313" key="13">
    <source>
        <dbReference type="EMBL" id="KKG66460.1"/>
    </source>
</evidence>
<evidence type="ECO:0000313" key="74">
    <source>
        <dbReference type="Proteomes" id="UP000300067"/>
    </source>
</evidence>
<dbReference type="EMBL" id="JJPR01000122">
    <property type="protein sequence ID" value="KKG84531.1"/>
    <property type="molecule type" value="Genomic_DNA"/>
</dbReference>
<dbReference type="EMBL" id="CP029709">
    <property type="protein sequence ID" value="QCR15785.1"/>
    <property type="molecule type" value="Genomic_DNA"/>
</dbReference>
<dbReference type="AlphaFoldDB" id="A0A0F8F5C5"/>
<evidence type="ECO:0000313" key="18">
    <source>
        <dbReference type="EMBL" id="KKH07207.1"/>
    </source>
</evidence>
<evidence type="ECO:0000313" key="57">
    <source>
        <dbReference type="Proteomes" id="UP000034409"/>
    </source>
</evidence>
<dbReference type="EMBL" id="JJPD01000182">
    <property type="protein sequence ID" value="KKG37139.1"/>
    <property type="molecule type" value="Genomic_DNA"/>
</dbReference>
<evidence type="ECO:0000313" key="53">
    <source>
        <dbReference type="Proteomes" id="UP000034243"/>
    </source>
</evidence>
<evidence type="ECO:0000313" key="9">
    <source>
        <dbReference type="EMBL" id="KKG41491.1"/>
    </source>
</evidence>
<dbReference type="Proteomes" id="UP000034047">
    <property type="component" value="Unassembled WGS sequence"/>
</dbReference>
<evidence type="ECO:0000313" key="67">
    <source>
        <dbReference type="Proteomes" id="UP000034758"/>
    </source>
</evidence>
<dbReference type="EMBL" id="JJQJ01000208">
    <property type="protein sequence ID" value="KKH44609.1"/>
    <property type="molecule type" value="Genomic_DNA"/>
</dbReference>
<dbReference type="PATRIC" id="fig|2209.39.peg.3981"/>
<dbReference type="Proteomes" id="UP000034667">
    <property type="component" value="Unassembled WGS sequence"/>
</dbReference>
<evidence type="ECO:0000313" key="8">
    <source>
        <dbReference type="EMBL" id="KKG37139.1"/>
    </source>
</evidence>
<dbReference type="Proteomes" id="UP000034578">
    <property type="component" value="Unassembled WGS sequence"/>
</dbReference>
<evidence type="ECO:0000313" key="48">
    <source>
        <dbReference type="Proteomes" id="UP000034151"/>
    </source>
</evidence>
<dbReference type="Proteomes" id="UP000034921">
    <property type="component" value="Unassembled WGS sequence"/>
</dbReference>
<evidence type="ECO:0000313" key="69">
    <source>
        <dbReference type="Proteomes" id="UP000034872"/>
    </source>
</evidence>
<dbReference type="EMBL" id="JJQQ01000134">
    <property type="protein sequence ID" value="KKH65055.1"/>
    <property type="molecule type" value="Genomic_DNA"/>
</dbReference>
<dbReference type="Proteomes" id="UP000033864">
    <property type="component" value="Unassembled WGS sequence"/>
</dbReference>
<reference evidence="39 40" key="1">
    <citation type="journal article" date="2015" name="ISME J.">
        <title>Genomic and phenotypic differentiation among Methanosarcina mazei populations from Columbia River sediment.</title>
        <authorList>
            <person name="Youngblut N.D."/>
            <person name="Wirth J.S."/>
            <person name="Henriksen J.R."/>
            <person name="Smith M."/>
            <person name="Simon H."/>
            <person name="Metcalf W.W."/>
            <person name="Whitaker R.J."/>
        </authorList>
    </citation>
    <scope>NUCLEOTIDE SEQUENCE [LARGE SCALE GENOMIC DNA]</scope>
    <source>
        <strain evidence="19 51">1.F.A.2.8</strain>
        <strain evidence="20 70">1.F.M.0.5</strain>
        <strain evidence="21 67">1.H.A.1A.1</strain>
        <strain evidence="22 44">1.H.A.1A.3</strain>
        <strain evidence="23 40">1.H.A.1A.6</strain>
        <strain evidence="24 52">1.H.A.2.3</strain>
        <strain evidence="25 66">1.H.A.2.7</strain>
        <strain evidence="26">1.H.A.2.8</strain>
        <strain evidence="27 43">1.H.M.0.1</strain>
        <strain evidence="28 71">1.H.M.1A.1</strain>
        <strain evidence="30 45">1.H.M.1A.2</strain>
        <strain evidence="29 68">1.H.M.1A.3</strain>
        <strain evidence="31 49">1.H.M.2.1</strain>
        <strain evidence="32 39">1.H.M.2.2</strain>
        <strain evidence="33 72">1.H.M.2.3</strain>
        <strain evidence="34 65">1.H.M.2.4</strain>
        <strain evidence="35 69">1.H.T.2.1</strain>
        <strain evidence="36 42">1.H.T.2.3</strain>
        <strain evidence="37 59">1.H.T.2.5</strain>
        <strain evidence="2 47">2.F.A.2.3</strain>
        <strain evidence="3 61">2.F.A.2.4</strain>
        <strain evidence="1 62">2.F.T.0.2</strain>
        <strain evidence="4 46">2.F.T.2.6</strain>
        <strain evidence="5 56">3.F.A.1A.1</strain>
        <strain evidence="6 41">3.F.A.1A.3</strain>
        <strain evidence="7 54">3.F.A.1B.1</strain>
        <strain evidence="8 60">3.F.A.2.12</strain>
        <strain evidence="10 64">3.F.A.2.3</strain>
        <strain evidence="9 48">3.F.A.2.5</strain>
        <strain evidence="12 50">3.F.A.2.6</strain>
        <strain evidence="11 53">3.F.A.2.7</strain>
        <strain evidence="13 58">3.F.T.2.1</strain>
        <strain evidence="14">3.H.A.1A.1</strain>
        <strain evidence="15 73">3.H.A.2.6</strain>
        <strain evidence="16 57">3.H.A.2.8</strain>
        <strain evidence="17 63">3.H.M.1A.1</strain>
        <strain evidence="18 55">3.H.M.2.7</strain>
    </source>
</reference>
<evidence type="ECO:0000313" key="36">
    <source>
        <dbReference type="EMBL" id="KKI02274.1"/>
    </source>
</evidence>
<evidence type="ECO:0000313" key="68">
    <source>
        <dbReference type="Proteomes" id="UP000034842"/>
    </source>
</evidence>
<evidence type="ECO:0000313" key="40">
    <source>
        <dbReference type="Proteomes" id="UP000033864"/>
    </source>
</evidence>
<evidence type="ECO:0000313" key="29">
    <source>
        <dbReference type="EMBL" id="KKH72268.1"/>
    </source>
</evidence>
<dbReference type="EMBL" id="JJPA01000258">
    <property type="protein sequence ID" value="KKG25985.1"/>
    <property type="molecule type" value="Genomic_DNA"/>
</dbReference>
<dbReference type="Proteomes" id="UP000033933">
    <property type="component" value="Unassembled WGS sequence"/>
</dbReference>
<dbReference type="EMBL" id="JJQW01000044">
    <property type="protein sequence ID" value="KKH89299.1"/>
    <property type="molecule type" value="Genomic_DNA"/>
</dbReference>
<dbReference type="Proteomes" id="UP000034227">
    <property type="component" value="Unassembled WGS sequence"/>
</dbReference>
<dbReference type="Proteomes" id="UP000034547">
    <property type="component" value="Unassembled WGS sequence"/>
</dbReference>
<evidence type="ECO:0000313" key="5">
    <source>
        <dbReference type="EMBL" id="KKG25985.1"/>
    </source>
</evidence>
<evidence type="ECO:0000313" key="37">
    <source>
        <dbReference type="EMBL" id="KKI05610.1"/>
    </source>
</evidence>
<dbReference type="EMBL" id="JJRA01000107">
    <property type="protein sequence ID" value="KKI02274.1"/>
    <property type="molecule type" value="Genomic_DNA"/>
</dbReference>
<evidence type="ECO:0000313" key="70">
    <source>
        <dbReference type="Proteomes" id="UP000034921"/>
    </source>
</evidence>
<evidence type="ECO:0000313" key="56">
    <source>
        <dbReference type="Proteomes" id="UP000034399"/>
    </source>
</evidence>
<evidence type="ECO:0000313" key="47">
    <source>
        <dbReference type="Proteomes" id="UP000034142"/>
    </source>
</evidence>
<dbReference type="Proteomes" id="UP000034668">
    <property type="component" value="Unassembled WGS sequence"/>
</dbReference>
<protein>
    <submittedName>
        <fullName evidence="11">Uncharacterized protein</fullName>
    </submittedName>
</protein>
<dbReference type="EMBL" id="JJQS01000090">
    <property type="protein sequence ID" value="KKH74083.1"/>
    <property type="molecule type" value="Genomic_DNA"/>
</dbReference>
<dbReference type="EMBL" id="JJOT01000130">
    <property type="protein sequence ID" value="KKF98156.1"/>
    <property type="molecule type" value="Genomic_DNA"/>
</dbReference>
<evidence type="ECO:0000313" key="44">
    <source>
        <dbReference type="Proteomes" id="UP000034021"/>
    </source>
</evidence>
<evidence type="ECO:0000313" key="64">
    <source>
        <dbReference type="Proteomes" id="UP000034667"/>
    </source>
</evidence>
<evidence type="ECO:0000313" key="14">
    <source>
        <dbReference type="EMBL" id="KKG76051.1"/>
    </source>
</evidence>
<dbReference type="Proteomes" id="UP000034152">
    <property type="component" value="Unassembled WGS sequence"/>
</dbReference>
<evidence type="ECO:0000313" key="71">
    <source>
        <dbReference type="Proteomes" id="UP000034925"/>
    </source>
</evidence>
<dbReference type="EMBL" id="JJQP01000283">
    <property type="protein sequence ID" value="KKH61563.1"/>
    <property type="molecule type" value="Genomic_DNA"/>
</dbReference>
<evidence type="ECO:0000313" key="62">
    <source>
        <dbReference type="Proteomes" id="UP000034597"/>
    </source>
</evidence>
<dbReference type="Proteomes" id="UP000034925">
    <property type="component" value="Unassembled WGS sequence"/>
</dbReference>
<dbReference type="Proteomes" id="UP000033814">
    <property type="component" value="Unassembled WGS sequence"/>
</dbReference>
<name>A0A0F8F5C5_METMZ</name>
<dbReference type="Proteomes" id="UP000034298">
    <property type="component" value="Unassembled WGS sequence"/>
</dbReference>
<evidence type="ECO:0000313" key="59">
    <source>
        <dbReference type="Proteomes" id="UP000034547"/>
    </source>
</evidence>
<evidence type="ECO:0000313" key="3">
    <source>
        <dbReference type="EMBL" id="KKG04067.1"/>
    </source>
</evidence>
<dbReference type="Proteomes" id="UP000033878">
    <property type="component" value="Unassembled WGS sequence"/>
</dbReference>
<evidence type="ECO:0000313" key="11">
    <source>
        <dbReference type="EMBL" id="KKG48292.1"/>
    </source>
</evidence>
<evidence type="ECO:0000313" key="60">
    <source>
        <dbReference type="Proteomes" id="UP000034577"/>
    </source>
</evidence>
<reference evidence="38 74" key="2">
    <citation type="submission" date="2018-05" db="EMBL/GenBank/DDBJ databases">
        <title>Methanosarcina gilichinskyana sp. nov., a novel methanogenic archaeon isolated from Holocene permafrost, North East Russia.</title>
        <authorList>
            <person name="Oshurkova V."/>
            <person name="Meer M."/>
            <person name="Bochkareva O."/>
            <person name="Shcherbakova V."/>
        </authorList>
    </citation>
    <scope>NUCLEOTIDE SEQUENCE [LARGE SCALE GENOMIC DNA]</scope>
    <source>
        <strain evidence="38 74">JL01</strain>
    </source>
</reference>
<evidence type="ECO:0000313" key="25">
    <source>
        <dbReference type="EMBL" id="KKH57519.1"/>
    </source>
</evidence>
<dbReference type="EMBL" id="JJQU01000255">
    <property type="protein sequence ID" value="KKH79681.1"/>
    <property type="molecule type" value="Genomic_DNA"/>
</dbReference>
<evidence type="ECO:0000313" key="34">
    <source>
        <dbReference type="EMBL" id="KKH96548.1"/>
    </source>
</evidence>
<dbReference type="Proteomes" id="UP000034424">
    <property type="component" value="Unassembled WGS sequence"/>
</dbReference>
<evidence type="ECO:0000313" key="17">
    <source>
        <dbReference type="EMBL" id="KKG93909.1"/>
    </source>
</evidence>
<dbReference type="Proteomes" id="UP000034195">
    <property type="component" value="Unassembled WGS sequence"/>
</dbReference>
<dbReference type="EMBL" id="JJPG01000133">
    <property type="protein sequence ID" value="KKG48579.1"/>
    <property type="molecule type" value="Genomic_DNA"/>
</dbReference>
<dbReference type="Proteomes" id="UP000034758">
    <property type="component" value="Unassembled WGS sequence"/>
</dbReference>
<evidence type="ECO:0000313" key="55">
    <source>
        <dbReference type="Proteomes" id="UP000034387"/>
    </source>
</evidence>
<evidence type="ECO:0000313" key="43">
    <source>
        <dbReference type="Proteomes" id="UP000033933"/>
    </source>
</evidence>
<evidence type="ECO:0000313" key="15">
    <source>
        <dbReference type="EMBL" id="KKG84531.1"/>
    </source>
</evidence>
<evidence type="ECO:0000313" key="1">
    <source>
        <dbReference type="EMBL" id="KKF98156.1"/>
    </source>
</evidence>
<evidence type="ECO:0000313" key="42">
    <source>
        <dbReference type="Proteomes" id="UP000033885"/>
    </source>
</evidence>
<evidence type="ECO:0000313" key="16">
    <source>
        <dbReference type="EMBL" id="KKG93262.1"/>
    </source>
</evidence>
<evidence type="ECO:0000313" key="51">
    <source>
        <dbReference type="Proteomes" id="UP000034227"/>
    </source>
</evidence>
<evidence type="ECO:0000313" key="66">
    <source>
        <dbReference type="Proteomes" id="UP000034692"/>
    </source>
</evidence>
<dbReference type="Proteomes" id="UP000034937">
    <property type="component" value="Unassembled WGS sequence"/>
</dbReference>
<dbReference type="EMBL" id="JJPB01000138">
    <property type="protein sequence ID" value="KKG28042.1"/>
    <property type="molecule type" value="Genomic_DNA"/>
</dbReference>
<evidence type="ECO:0000313" key="6">
    <source>
        <dbReference type="EMBL" id="KKG28042.1"/>
    </source>
</evidence>
<evidence type="ECO:0000313" key="38">
    <source>
        <dbReference type="EMBL" id="QCR15785.1"/>
    </source>
</evidence>
<dbReference type="EMBL" id="JJQD01000186">
    <property type="protein sequence ID" value="KKH24054.1"/>
    <property type="molecule type" value="Genomic_DNA"/>
</dbReference>
<evidence type="ECO:0000313" key="4">
    <source>
        <dbReference type="EMBL" id="KKG07195.1"/>
    </source>
</evidence>
<sequence length="68" mass="8236">MELYPNFIRTSSELHLYFHRFSQSTDDEQKYFKIELFDEAGITKGSDGKMYYNVEPFHLKFLFIPDFL</sequence>
<evidence type="ECO:0000313" key="24">
    <source>
        <dbReference type="EMBL" id="KKH52426.1"/>
    </source>
</evidence>
<evidence type="ECO:0000313" key="63">
    <source>
        <dbReference type="Proteomes" id="UP000034657"/>
    </source>
</evidence>
<evidence type="ECO:0000313" key="72">
    <source>
        <dbReference type="Proteomes" id="UP000034937"/>
    </source>
</evidence>
<evidence type="ECO:0000313" key="73">
    <source>
        <dbReference type="Proteomes" id="UP000034950"/>
    </source>
</evidence>
<dbReference type="EMBL" id="JJQH01000128">
    <property type="protein sequence ID" value="KKH38286.1"/>
    <property type="molecule type" value="Genomic_DNA"/>
</dbReference>
<dbReference type="EMBL" id="JJQR01000152">
    <property type="protein sequence ID" value="KKH71340.1"/>
    <property type="molecule type" value="Genomic_DNA"/>
</dbReference>
<dbReference type="Proteomes" id="UP000034842">
    <property type="component" value="Unassembled WGS sequence"/>
</dbReference>
<evidence type="ECO:0000313" key="2">
    <source>
        <dbReference type="EMBL" id="KKF99035.1"/>
    </source>
</evidence>
<dbReference type="EMBL" id="JJPH01000128">
    <property type="protein sequence ID" value="KKG48292.1"/>
    <property type="molecule type" value="Genomic_DNA"/>
</dbReference>
<dbReference type="EMBL" id="JJOR01000164">
    <property type="protein sequence ID" value="KKF99035.1"/>
    <property type="molecule type" value="Genomic_DNA"/>
</dbReference>
<evidence type="ECO:0000313" key="49">
    <source>
        <dbReference type="Proteomes" id="UP000034152"/>
    </source>
</evidence>
<evidence type="ECO:0000313" key="65">
    <source>
        <dbReference type="Proteomes" id="UP000034668"/>
    </source>
</evidence>
<evidence type="ECO:0000313" key="20">
    <source>
        <dbReference type="EMBL" id="KKH30337.1"/>
    </source>
</evidence>
<evidence type="ECO:0000313" key="41">
    <source>
        <dbReference type="Proteomes" id="UP000033878"/>
    </source>
</evidence>
<evidence type="ECO:0000313" key="22">
    <source>
        <dbReference type="EMBL" id="KKH38286.1"/>
    </source>
</evidence>
<evidence type="ECO:0000313" key="12">
    <source>
        <dbReference type="EMBL" id="KKG48579.1"/>
    </source>
</evidence>
<proteinExistence type="predicted"/>
<evidence type="ECO:0000313" key="19">
    <source>
        <dbReference type="EMBL" id="KKH24054.1"/>
    </source>
</evidence>
<dbReference type="EMBL" id="JJQM01000146">
    <property type="protein sequence ID" value="KKH52426.1"/>
    <property type="molecule type" value="Genomic_DNA"/>
</dbReference>
<evidence type="ECO:0000313" key="30">
    <source>
        <dbReference type="EMBL" id="KKH74083.1"/>
    </source>
</evidence>
<evidence type="ECO:0000313" key="27">
    <source>
        <dbReference type="EMBL" id="KKH65055.1"/>
    </source>
</evidence>
<evidence type="ECO:0000313" key="35">
    <source>
        <dbReference type="EMBL" id="KKH96852.1"/>
    </source>
</evidence>
<dbReference type="Proteomes" id="UP000034243">
    <property type="component" value="Unassembled WGS sequence"/>
</dbReference>